<organism evidence="2 3">
    <name type="scientific">Portunus trituberculatus</name>
    <name type="common">Swimming crab</name>
    <name type="synonym">Neptunus trituberculatus</name>
    <dbReference type="NCBI Taxonomy" id="210409"/>
    <lineage>
        <taxon>Eukaryota</taxon>
        <taxon>Metazoa</taxon>
        <taxon>Ecdysozoa</taxon>
        <taxon>Arthropoda</taxon>
        <taxon>Crustacea</taxon>
        <taxon>Multicrustacea</taxon>
        <taxon>Malacostraca</taxon>
        <taxon>Eumalacostraca</taxon>
        <taxon>Eucarida</taxon>
        <taxon>Decapoda</taxon>
        <taxon>Pleocyemata</taxon>
        <taxon>Brachyura</taxon>
        <taxon>Eubrachyura</taxon>
        <taxon>Portunoidea</taxon>
        <taxon>Portunidae</taxon>
        <taxon>Portuninae</taxon>
        <taxon>Portunus</taxon>
    </lineage>
</organism>
<dbReference type="Proteomes" id="UP000324222">
    <property type="component" value="Unassembled WGS sequence"/>
</dbReference>
<evidence type="ECO:0000313" key="2">
    <source>
        <dbReference type="EMBL" id="MPC97061.1"/>
    </source>
</evidence>
<keyword evidence="3" id="KW-1185">Reference proteome</keyword>
<evidence type="ECO:0000256" key="1">
    <source>
        <dbReference type="SAM" id="MobiDB-lite"/>
    </source>
</evidence>
<name>A0A5B7JG88_PORTR</name>
<feature type="compositionally biased region" description="Acidic residues" evidence="1">
    <location>
        <begin position="177"/>
        <end position="186"/>
    </location>
</feature>
<sequence>MHGRQPRHAGQVVVGGEGRVCGGRAERGAARNYLTATKLALPPPPSPACPAPLSTAPPLTPAPQHHHHHHILHLLLLCSFILLHVPQPHHSFHEPTNSHQLSVPIHAYHTRVPPAHPLPTRPRSAPHSLPLHPQSPPGSTRRSDKGNGGTRAGGPRRLALSNFKASNGGLLVKARDGEEEEEEEEQTSNINNNKDKG</sequence>
<reference evidence="2 3" key="1">
    <citation type="submission" date="2019-05" db="EMBL/GenBank/DDBJ databases">
        <title>Another draft genome of Portunus trituberculatus and its Hox gene families provides insights of decapod evolution.</title>
        <authorList>
            <person name="Jeong J.-H."/>
            <person name="Song I."/>
            <person name="Kim S."/>
            <person name="Choi T."/>
            <person name="Kim D."/>
            <person name="Ryu S."/>
            <person name="Kim W."/>
        </authorList>
    </citation>
    <scope>NUCLEOTIDE SEQUENCE [LARGE SCALE GENOMIC DNA]</scope>
    <source>
        <tissue evidence="2">Muscle</tissue>
    </source>
</reference>
<feature type="region of interest" description="Disordered" evidence="1">
    <location>
        <begin position="46"/>
        <end position="65"/>
    </location>
</feature>
<accession>A0A5B7JG88</accession>
<dbReference type="AlphaFoldDB" id="A0A5B7JG88"/>
<evidence type="ECO:0000313" key="3">
    <source>
        <dbReference type="Proteomes" id="UP000324222"/>
    </source>
</evidence>
<protein>
    <submittedName>
        <fullName evidence="2">Uncharacterized protein</fullName>
    </submittedName>
</protein>
<gene>
    <name evidence="2" type="ORF">E2C01_092351</name>
</gene>
<dbReference type="EMBL" id="VSRR010108469">
    <property type="protein sequence ID" value="MPC97061.1"/>
    <property type="molecule type" value="Genomic_DNA"/>
</dbReference>
<proteinExistence type="predicted"/>
<comment type="caution">
    <text evidence="2">The sequence shown here is derived from an EMBL/GenBank/DDBJ whole genome shotgun (WGS) entry which is preliminary data.</text>
</comment>
<feature type="region of interest" description="Disordered" evidence="1">
    <location>
        <begin position="110"/>
        <end position="197"/>
    </location>
</feature>
<feature type="compositionally biased region" description="Polar residues" evidence="1">
    <location>
        <begin position="187"/>
        <end position="197"/>
    </location>
</feature>